<proteinExistence type="predicted"/>
<gene>
    <name evidence="1" type="ORF">METZ01_LOCUS462053</name>
</gene>
<dbReference type="EMBL" id="UINC01193530">
    <property type="protein sequence ID" value="SVE09199.1"/>
    <property type="molecule type" value="Genomic_DNA"/>
</dbReference>
<organism evidence="1">
    <name type="scientific">marine metagenome</name>
    <dbReference type="NCBI Taxonomy" id="408172"/>
    <lineage>
        <taxon>unclassified sequences</taxon>
        <taxon>metagenomes</taxon>
        <taxon>ecological metagenomes</taxon>
    </lineage>
</organism>
<feature type="non-terminal residue" evidence="1">
    <location>
        <position position="1"/>
    </location>
</feature>
<dbReference type="AlphaFoldDB" id="A0A383ANR5"/>
<sequence>YMPEHSVMEMLNSGDWVSSRAWIGRRVRLRA</sequence>
<accession>A0A383ANR5</accession>
<evidence type="ECO:0000313" key="1">
    <source>
        <dbReference type="EMBL" id="SVE09199.1"/>
    </source>
</evidence>
<name>A0A383ANR5_9ZZZZ</name>
<reference evidence="1" key="1">
    <citation type="submission" date="2018-05" db="EMBL/GenBank/DDBJ databases">
        <authorList>
            <person name="Lanie J.A."/>
            <person name="Ng W.-L."/>
            <person name="Kazmierczak K.M."/>
            <person name="Andrzejewski T.M."/>
            <person name="Davidsen T.M."/>
            <person name="Wayne K.J."/>
            <person name="Tettelin H."/>
            <person name="Glass J.I."/>
            <person name="Rusch D."/>
            <person name="Podicherti R."/>
            <person name="Tsui H.-C.T."/>
            <person name="Winkler M.E."/>
        </authorList>
    </citation>
    <scope>NUCLEOTIDE SEQUENCE</scope>
</reference>
<protein>
    <submittedName>
        <fullName evidence="1">Uncharacterized protein</fullName>
    </submittedName>
</protein>